<keyword evidence="3" id="KW-1185">Reference proteome</keyword>
<dbReference type="Proteomes" id="UP000299102">
    <property type="component" value="Unassembled WGS sequence"/>
</dbReference>
<reference evidence="2 3" key="1">
    <citation type="journal article" date="2019" name="Commun. Biol.">
        <title>The bagworm genome reveals a unique fibroin gene that provides high tensile strength.</title>
        <authorList>
            <person name="Kono N."/>
            <person name="Nakamura H."/>
            <person name="Ohtoshi R."/>
            <person name="Tomita M."/>
            <person name="Numata K."/>
            <person name="Arakawa K."/>
        </authorList>
    </citation>
    <scope>NUCLEOTIDE SEQUENCE [LARGE SCALE GENOMIC DNA]</scope>
</reference>
<feature type="region of interest" description="Disordered" evidence="1">
    <location>
        <begin position="58"/>
        <end position="84"/>
    </location>
</feature>
<dbReference type="AlphaFoldDB" id="A0A4C1UKP9"/>
<accession>A0A4C1UKP9</accession>
<organism evidence="2 3">
    <name type="scientific">Eumeta variegata</name>
    <name type="common">Bagworm moth</name>
    <name type="synonym">Eumeta japonica</name>
    <dbReference type="NCBI Taxonomy" id="151549"/>
    <lineage>
        <taxon>Eukaryota</taxon>
        <taxon>Metazoa</taxon>
        <taxon>Ecdysozoa</taxon>
        <taxon>Arthropoda</taxon>
        <taxon>Hexapoda</taxon>
        <taxon>Insecta</taxon>
        <taxon>Pterygota</taxon>
        <taxon>Neoptera</taxon>
        <taxon>Endopterygota</taxon>
        <taxon>Lepidoptera</taxon>
        <taxon>Glossata</taxon>
        <taxon>Ditrysia</taxon>
        <taxon>Tineoidea</taxon>
        <taxon>Psychidae</taxon>
        <taxon>Oiketicinae</taxon>
        <taxon>Eumeta</taxon>
    </lineage>
</organism>
<gene>
    <name evidence="2" type="ORF">EVAR_11263_1</name>
</gene>
<name>A0A4C1UKP9_EUMVA</name>
<evidence type="ECO:0000313" key="2">
    <source>
        <dbReference type="EMBL" id="GBP27028.1"/>
    </source>
</evidence>
<evidence type="ECO:0000313" key="3">
    <source>
        <dbReference type="Proteomes" id="UP000299102"/>
    </source>
</evidence>
<proteinExistence type="predicted"/>
<protein>
    <submittedName>
        <fullName evidence="2">Uncharacterized protein</fullName>
    </submittedName>
</protein>
<evidence type="ECO:0000256" key="1">
    <source>
        <dbReference type="SAM" id="MobiDB-lite"/>
    </source>
</evidence>
<dbReference type="EMBL" id="BGZK01000188">
    <property type="protein sequence ID" value="GBP27028.1"/>
    <property type="molecule type" value="Genomic_DNA"/>
</dbReference>
<comment type="caution">
    <text evidence="2">The sequence shown here is derived from an EMBL/GenBank/DDBJ whole genome shotgun (WGS) entry which is preliminary data.</text>
</comment>
<sequence length="84" mass="9415">MVKHCEKTLWPAGCACTDPAGQNGIHSALIAAPIKYYNAGFQWEMMWQKFNHEVKHIPDVETEPEAEGRSNSRSPETLQVEGCL</sequence>